<proteinExistence type="inferred from homology"/>
<keyword evidence="10" id="KW-0943">RNA-mediated gene silencing</keyword>
<evidence type="ECO:0000256" key="1">
    <source>
        <dbReference type="ARBA" id="ARBA00004331"/>
    </source>
</evidence>
<evidence type="ECO:0000256" key="5">
    <source>
        <dbReference type="ARBA" id="ARBA00022741"/>
    </source>
</evidence>
<name>A0A9P0CRX5_9CUCU</name>
<evidence type="ECO:0000256" key="8">
    <source>
        <dbReference type="ARBA" id="ARBA00022840"/>
    </source>
</evidence>
<evidence type="ECO:0000256" key="9">
    <source>
        <dbReference type="ARBA" id="ARBA00022884"/>
    </source>
</evidence>
<dbReference type="Gene3D" id="3.40.50.300">
    <property type="entry name" value="P-loop containing nucleotide triphosphate hydrolases"/>
    <property type="match status" value="2"/>
</dbReference>
<evidence type="ECO:0000313" key="14">
    <source>
        <dbReference type="Proteomes" id="UP001153636"/>
    </source>
</evidence>
<dbReference type="PANTHER" id="PTHR45418">
    <property type="entry name" value="CANCER/TESTIS ANTIGEN 55"/>
    <property type="match status" value="1"/>
</dbReference>
<evidence type="ECO:0000256" key="7">
    <source>
        <dbReference type="ARBA" id="ARBA00022806"/>
    </source>
</evidence>
<evidence type="ECO:0000256" key="10">
    <source>
        <dbReference type="ARBA" id="ARBA00023158"/>
    </source>
</evidence>
<dbReference type="InterPro" id="IPR027417">
    <property type="entry name" value="P-loop_NTPase"/>
</dbReference>
<dbReference type="Proteomes" id="UP001153636">
    <property type="component" value="Chromosome 20"/>
</dbReference>
<evidence type="ECO:0000256" key="2">
    <source>
        <dbReference type="ARBA" id="ARBA00005601"/>
    </source>
</evidence>
<evidence type="ECO:0000259" key="12">
    <source>
        <dbReference type="SMART" id="SM00382"/>
    </source>
</evidence>
<evidence type="ECO:0000256" key="3">
    <source>
        <dbReference type="ARBA" id="ARBA00012552"/>
    </source>
</evidence>
<keyword evidence="4" id="KW-0963">Cytoplasm</keyword>
<evidence type="ECO:0000313" key="13">
    <source>
        <dbReference type="EMBL" id="CAH1107219.1"/>
    </source>
</evidence>
<keyword evidence="9" id="KW-0694">RNA-binding</keyword>
<accession>A0A9P0CRX5</accession>
<comment type="catalytic activity">
    <reaction evidence="11">
        <text>ATP + H2O = ADP + phosphate + H(+)</text>
        <dbReference type="Rhea" id="RHEA:13065"/>
        <dbReference type="ChEBI" id="CHEBI:15377"/>
        <dbReference type="ChEBI" id="CHEBI:15378"/>
        <dbReference type="ChEBI" id="CHEBI:30616"/>
        <dbReference type="ChEBI" id="CHEBI:43474"/>
        <dbReference type="ChEBI" id="CHEBI:456216"/>
        <dbReference type="EC" id="3.6.4.13"/>
    </reaction>
</comment>
<dbReference type="InterPro" id="IPR041679">
    <property type="entry name" value="DNA2/NAM7-like_C"/>
</dbReference>
<dbReference type="SMART" id="SM00382">
    <property type="entry name" value="AAA"/>
    <property type="match status" value="1"/>
</dbReference>
<dbReference type="InterPro" id="IPR026122">
    <property type="entry name" value="MOV-10/SDE3_DEXXQ/H-box"/>
</dbReference>
<dbReference type="GO" id="GO:0036464">
    <property type="term" value="C:cytoplasmic ribonucleoprotein granule"/>
    <property type="evidence" value="ECO:0007669"/>
    <property type="project" value="UniProtKB-SubCell"/>
</dbReference>
<dbReference type="GO" id="GO:0032574">
    <property type="term" value="F:5'-3' RNA helicase activity"/>
    <property type="evidence" value="ECO:0007669"/>
    <property type="project" value="InterPro"/>
</dbReference>
<evidence type="ECO:0000256" key="6">
    <source>
        <dbReference type="ARBA" id="ARBA00022801"/>
    </source>
</evidence>
<organism evidence="13 14">
    <name type="scientific">Psylliodes chrysocephalus</name>
    <dbReference type="NCBI Taxonomy" id="3402493"/>
    <lineage>
        <taxon>Eukaryota</taxon>
        <taxon>Metazoa</taxon>
        <taxon>Ecdysozoa</taxon>
        <taxon>Arthropoda</taxon>
        <taxon>Hexapoda</taxon>
        <taxon>Insecta</taxon>
        <taxon>Pterygota</taxon>
        <taxon>Neoptera</taxon>
        <taxon>Endopterygota</taxon>
        <taxon>Coleoptera</taxon>
        <taxon>Polyphaga</taxon>
        <taxon>Cucujiformia</taxon>
        <taxon>Chrysomeloidea</taxon>
        <taxon>Chrysomelidae</taxon>
        <taxon>Galerucinae</taxon>
        <taxon>Alticini</taxon>
        <taxon>Psylliodes</taxon>
    </lineage>
</organism>
<evidence type="ECO:0000256" key="11">
    <source>
        <dbReference type="ARBA" id="ARBA00047984"/>
    </source>
</evidence>
<dbReference type="Pfam" id="PF13087">
    <property type="entry name" value="AAA_12"/>
    <property type="match status" value="1"/>
</dbReference>
<protein>
    <recommendedName>
        <fullName evidence="3">RNA helicase</fullName>
        <ecNumber evidence="3">3.6.4.13</ecNumber>
    </recommendedName>
</protein>
<dbReference type="EMBL" id="OV651832">
    <property type="protein sequence ID" value="CAH1107219.1"/>
    <property type="molecule type" value="Genomic_DNA"/>
</dbReference>
<keyword evidence="8" id="KW-0067">ATP-binding</keyword>
<dbReference type="InterPro" id="IPR003593">
    <property type="entry name" value="AAA+_ATPase"/>
</dbReference>
<comment type="subcellular location">
    <subcellularLocation>
        <location evidence="1">Cytoplasm</location>
        <location evidence="1">Cytoplasmic ribonucleoprotein granule</location>
    </subcellularLocation>
</comment>
<dbReference type="GO" id="GO:0003723">
    <property type="term" value="F:RNA binding"/>
    <property type="evidence" value="ECO:0007669"/>
    <property type="project" value="UniProtKB-KW"/>
</dbReference>
<dbReference type="InterPro" id="IPR047187">
    <property type="entry name" value="SF1_C_Upf1"/>
</dbReference>
<dbReference type="InterPro" id="IPR049080">
    <property type="entry name" value="MOV-10-like_beta-barrel"/>
</dbReference>
<keyword evidence="5" id="KW-0547">Nucleotide-binding</keyword>
<sequence length="950" mass="109042">MDLLEDFVIALLNENIIENYTADTEKVRAFYDRNYKEKTKLKFFPFTLSLWTNWYVLEWSNEEVIFDTNWINYFKRLEEDKSLGRNYLTNTKCLLCDVAYNNSDENHSNSESHKIRLQYVNQKKKFTESDTLKVQITQINNGLRPLTLKIQHSIMSDINATISIKNNTKQEVNILDIIVVNPLIKNVNLSEDFDKGILLGPKKHVNLNLHAYFENSVFFAYPIVIVTGVKGSNTKTYHLKEIIFEITSEFSFLATDEKYVKTQLNAVGRLKDMLDTIIPGEQPPLSSEYKETLQLRQFKIPPHLNNKLMELIESCPQFVEGGPSGRAFYPHFSAFLNIYPGINANNYYSNMETLLHIEENQKSIDIRNYDMRSALEFKKGSTLYELTVPGLGEDRPSILIFDKIYVKESKNSKTKYEGIVHRVLEETIHLGLNRRFNDIFLNKKEYHIEFGFNRRSIKVEKQALFLAESHGIVPCLFPSRIEIQLLTNQPSLHFSNRVLNEAQKTAVNSILMPKNYPFVIFGPPGTGKTVTVVEAAYQLWKNYPNSRVLICAPSNAAANEVAYRLVDIISKSDIFRLIGNYYSSVVEKGFKKIIDIINVEKDKSWYMPSMEDLLKRRILITTIITAARLVNGGTPPGHFTHVFIDESGFATETQTLIPIAGILSSAEVQGKLTGQIILTGDPKQLGPRVHSSFAQYCGYGTSLLERLLKTCDVYARTGNDDCYDNRSVTKLIKNYRSHETILKVPNDLFYHGQLQAEGNEFTHTFEGWEHLKNAKFPVIFHHVEGEDVREKTSPSFFNVQEIEVVVDYLKKIISNRVRGRQIIQDDVGVITPYRKQVEKIRNACSKTQWNSLLVGSVEQFQGKERMIIVISTVRSKNVHKYEQIDQKCQLGFLKNPKRFNVALTRAKALLIVIGNANVLKTDNNWSSFIKYCLENNSVAGKRFTLSDNEE</sequence>
<dbReference type="SUPFAM" id="SSF52540">
    <property type="entry name" value="P-loop containing nucleoside triphosphate hydrolases"/>
    <property type="match status" value="1"/>
</dbReference>
<dbReference type="GO" id="GO:0031047">
    <property type="term" value="P:regulatory ncRNA-mediated gene silencing"/>
    <property type="evidence" value="ECO:0007669"/>
    <property type="project" value="UniProtKB-KW"/>
</dbReference>
<dbReference type="OrthoDB" id="6513042at2759"/>
<keyword evidence="6" id="KW-0378">Hydrolase</keyword>
<dbReference type="Pfam" id="PF21634">
    <property type="entry name" value="MOV-10_beta-barrel"/>
    <property type="match status" value="1"/>
</dbReference>
<evidence type="ECO:0000256" key="4">
    <source>
        <dbReference type="ARBA" id="ARBA00022490"/>
    </source>
</evidence>
<comment type="similarity">
    <text evidence="2">Belongs to the DNA2/NAM7 helicase family. SDE3 subfamily.</text>
</comment>
<dbReference type="CDD" id="cd18808">
    <property type="entry name" value="SF1_C_Upf1"/>
    <property type="match status" value="1"/>
</dbReference>
<dbReference type="GO" id="GO:0016787">
    <property type="term" value="F:hydrolase activity"/>
    <property type="evidence" value="ECO:0007669"/>
    <property type="project" value="UniProtKB-KW"/>
</dbReference>
<gene>
    <name evidence="13" type="ORF">PSYICH_LOCUS8010</name>
</gene>
<dbReference type="InterPro" id="IPR041677">
    <property type="entry name" value="DNA2/NAM7_AAA_11"/>
</dbReference>
<dbReference type="Pfam" id="PF13086">
    <property type="entry name" value="AAA_11"/>
    <property type="match status" value="2"/>
</dbReference>
<keyword evidence="7" id="KW-0347">Helicase</keyword>
<keyword evidence="14" id="KW-1185">Reference proteome</keyword>
<dbReference type="FunFam" id="3.40.50.300:FF:000608">
    <property type="entry name" value="Mov10 RISC complex RNA helicase"/>
    <property type="match status" value="1"/>
</dbReference>
<feature type="domain" description="AAA+ ATPase" evidence="12">
    <location>
        <begin position="514"/>
        <end position="719"/>
    </location>
</feature>
<dbReference type="AlphaFoldDB" id="A0A9P0CRX5"/>
<dbReference type="EC" id="3.6.4.13" evidence="3"/>
<dbReference type="GO" id="GO:0005524">
    <property type="term" value="F:ATP binding"/>
    <property type="evidence" value="ECO:0007669"/>
    <property type="project" value="UniProtKB-KW"/>
</dbReference>
<dbReference type="PANTHER" id="PTHR45418:SF1">
    <property type="entry name" value="CANCER_TESTIS ANTIGEN 55"/>
    <property type="match status" value="1"/>
</dbReference>
<reference evidence="13" key="1">
    <citation type="submission" date="2022-01" db="EMBL/GenBank/DDBJ databases">
        <authorList>
            <person name="King R."/>
        </authorList>
    </citation>
    <scope>NUCLEOTIDE SEQUENCE</scope>
</reference>
<dbReference type="CDD" id="cd18038">
    <property type="entry name" value="DEXXQc_Helz-like"/>
    <property type="match status" value="1"/>
</dbReference>